<dbReference type="InterPro" id="IPR009056">
    <property type="entry name" value="Cyt_c-like_dom"/>
</dbReference>
<keyword evidence="1" id="KW-0813">Transport</keyword>
<dbReference type="NCBIfam" id="NF045773">
    <property type="entry name" value="cytochro_C550"/>
    <property type="match status" value="1"/>
</dbReference>
<dbReference type="PANTHER" id="PTHR37823:SF4">
    <property type="entry name" value="MENAQUINOL-CYTOCHROME C REDUCTASE CYTOCHROME B_C SUBUNIT"/>
    <property type="match status" value="1"/>
</dbReference>
<evidence type="ECO:0000256" key="4">
    <source>
        <dbReference type="ARBA" id="ARBA00022982"/>
    </source>
</evidence>
<feature type="binding site" description="covalent" evidence="6">
    <location>
        <position position="66"/>
    </location>
    <ligand>
        <name>heme c</name>
        <dbReference type="ChEBI" id="CHEBI:61717"/>
    </ligand>
</feature>
<dbReference type="GO" id="GO:0016020">
    <property type="term" value="C:membrane"/>
    <property type="evidence" value="ECO:0007669"/>
    <property type="project" value="InterPro"/>
</dbReference>
<dbReference type="Gene3D" id="1.10.760.10">
    <property type="entry name" value="Cytochrome c-like domain"/>
    <property type="match status" value="1"/>
</dbReference>
<evidence type="ECO:0000256" key="8">
    <source>
        <dbReference type="SAM" id="Phobius"/>
    </source>
</evidence>
<comment type="caution">
    <text evidence="10">The sequence shown here is derived from an EMBL/GenBank/DDBJ whole genome shotgun (WGS) entry which is preliminary data.</text>
</comment>
<dbReference type="InterPro" id="IPR054780">
    <property type="entry name" value="Cytochro_C550_firm"/>
</dbReference>
<dbReference type="PANTHER" id="PTHR37823">
    <property type="entry name" value="CYTOCHROME C-553-LIKE"/>
    <property type="match status" value="1"/>
</dbReference>
<keyword evidence="2 6" id="KW-0349">Heme</keyword>
<evidence type="ECO:0000259" key="9">
    <source>
        <dbReference type="PROSITE" id="PS51007"/>
    </source>
</evidence>
<dbReference type="Pfam" id="PF13442">
    <property type="entry name" value="Cytochrome_CBB3"/>
    <property type="match status" value="1"/>
</dbReference>
<accession>A0A941ANY8</accession>
<dbReference type="InterPro" id="IPR051811">
    <property type="entry name" value="Cytochrome_c550/c551-like"/>
</dbReference>
<gene>
    <name evidence="10" type="ORF">J7W16_09060</name>
</gene>
<dbReference type="PROSITE" id="PS51007">
    <property type="entry name" value="CYTC"/>
    <property type="match status" value="1"/>
</dbReference>
<keyword evidence="4" id="KW-0249">Electron transport</keyword>
<dbReference type="GO" id="GO:0005506">
    <property type="term" value="F:iron ion binding"/>
    <property type="evidence" value="ECO:0007669"/>
    <property type="project" value="InterPro"/>
</dbReference>
<evidence type="ECO:0000256" key="6">
    <source>
        <dbReference type="PIRSR" id="PIRSR000025-1"/>
    </source>
</evidence>
<protein>
    <submittedName>
        <fullName evidence="10">C-type cytochrome</fullName>
    </submittedName>
</protein>
<keyword evidence="8" id="KW-1133">Transmembrane helix</keyword>
<keyword evidence="5 7" id="KW-0408">Iron</keyword>
<comment type="PTM">
    <text evidence="6">Binds 1 heme c group covalently per subunit.</text>
</comment>
<proteinExistence type="predicted"/>
<evidence type="ECO:0000256" key="2">
    <source>
        <dbReference type="ARBA" id="ARBA00022617"/>
    </source>
</evidence>
<name>A0A941ANY8_9BACI</name>
<keyword evidence="11" id="KW-1185">Reference proteome</keyword>
<dbReference type="RefSeq" id="WP_210596971.1">
    <property type="nucleotide sequence ID" value="NZ_JAGKSQ010000003.1"/>
</dbReference>
<reference evidence="10" key="1">
    <citation type="submission" date="2021-03" db="EMBL/GenBank/DDBJ databases">
        <title>Bacillus suaedae sp. nov., isolated from Suaeda aralocaspica.</title>
        <authorList>
            <person name="Lei R.F.R."/>
        </authorList>
    </citation>
    <scope>NUCLEOTIDE SEQUENCE</scope>
    <source>
        <strain evidence="10">YZJH907-2</strain>
    </source>
</reference>
<dbReference type="InterPro" id="IPR012218">
    <property type="entry name" value="Cyt_c_BACSU-c550-type"/>
</dbReference>
<evidence type="ECO:0000256" key="5">
    <source>
        <dbReference type="ARBA" id="ARBA00023004"/>
    </source>
</evidence>
<evidence type="ECO:0000256" key="7">
    <source>
        <dbReference type="PIRSR" id="PIRSR000025-2"/>
    </source>
</evidence>
<keyword evidence="3 7" id="KW-0479">Metal-binding</keyword>
<sequence>MKGRPLLPFAITAIIGILLMVALSFVGLDQRADREAGEEGDTGEEMVIDDPIVAGQELYTNSCVSCHGGNLEGGVGPALNALEGVYSAEEIVDIIHNGRGAMPAFSNLSDAEADAIAQYVLSQSQ</sequence>
<dbReference type="Proteomes" id="UP000678228">
    <property type="component" value="Unassembled WGS sequence"/>
</dbReference>
<dbReference type="AlphaFoldDB" id="A0A941ANY8"/>
<evidence type="ECO:0000313" key="11">
    <source>
        <dbReference type="Proteomes" id="UP000678228"/>
    </source>
</evidence>
<organism evidence="10 11">
    <name type="scientific">Halalkalibacter suaedae</name>
    <dbReference type="NCBI Taxonomy" id="2822140"/>
    <lineage>
        <taxon>Bacteria</taxon>
        <taxon>Bacillati</taxon>
        <taxon>Bacillota</taxon>
        <taxon>Bacilli</taxon>
        <taxon>Bacillales</taxon>
        <taxon>Bacillaceae</taxon>
        <taxon>Halalkalibacter</taxon>
    </lineage>
</organism>
<dbReference type="SUPFAM" id="SSF46626">
    <property type="entry name" value="Cytochrome c"/>
    <property type="match status" value="1"/>
</dbReference>
<dbReference type="GO" id="GO:0009055">
    <property type="term" value="F:electron transfer activity"/>
    <property type="evidence" value="ECO:0007669"/>
    <property type="project" value="InterPro"/>
</dbReference>
<dbReference type="EMBL" id="JAGKSQ010000003">
    <property type="protein sequence ID" value="MBP3951281.1"/>
    <property type="molecule type" value="Genomic_DNA"/>
</dbReference>
<keyword evidence="8" id="KW-0812">Transmembrane</keyword>
<evidence type="ECO:0000256" key="3">
    <source>
        <dbReference type="ARBA" id="ARBA00022723"/>
    </source>
</evidence>
<keyword evidence="8" id="KW-0472">Membrane</keyword>
<dbReference type="InterPro" id="IPR036909">
    <property type="entry name" value="Cyt_c-like_dom_sf"/>
</dbReference>
<dbReference type="GO" id="GO:0020037">
    <property type="term" value="F:heme binding"/>
    <property type="evidence" value="ECO:0007669"/>
    <property type="project" value="InterPro"/>
</dbReference>
<feature type="transmembrane region" description="Helical" evidence="8">
    <location>
        <begin position="6"/>
        <end position="28"/>
    </location>
</feature>
<feature type="binding site" description="axial binding residue" evidence="7">
    <location>
        <position position="67"/>
    </location>
    <ligand>
        <name>heme c</name>
        <dbReference type="ChEBI" id="CHEBI:61717"/>
    </ligand>
    <ligandPart>
        <name>Fe</name>
        <dbReference type="ChEBI" id="CHEBI:18248"/>
    </ligandPart>
</feature>
<feature type="domain" description="Cytochrome c" evidence="9">
    <location>
        <begin position="50"/>
        <end position="124"/>
    </location>
</feature>
<feature type="binding site" description="covalent" evidence="6">
    <location>
        <position position="63"/>
    </location>
    <ligand>
        <name>heme c</name>
        <dbReference type="ChEBI" id="CHEBI:61717"/>
    </ligand>
</feature>
<evidence type="ECO:0000256" key="1">
    <source>
        <dbReference type="ARBA" id="ARBA00022448"/>
    </source>
</evidence>
<dbReference type="PIRSF" id="PIRSF000025">
    <property type="entry name" value="Cytc_Bsub_c550"/>
    <property type="match status" value="1"/>
</dbReference>
<feature type="binding site" description="axial binding residue" evidence="7">
    <location>
        <position position="102"/>
    </location>
    <ligand>
        <name>heme c</name>
        <dbReference type="ChEBI" id="CHEBI:61717"/>
    </ligand>
    <ligandPart>
        <name>Fe</name>
        <dbReference type="ChEBI" id="CHEBI:18248"/>
    </ligandPart>
</feature>
<evidence type="ECO:0000313" key="10">
    <source>
        <dbReference type="EMBL" id="MBP3951281.1"/>
    </source>
</evidence>